<protein>
    <submittedName>
        <fullName evidence="10">MFS transporter</fullName>
    </submittedName>
</protein>
<feature type="transmembrane region" description="Helical" evidence="8">
    <location>
        <begin position="150"/>
        <end position="168"/>
    </location>
</feature>
<dbReference type="InterPro" id="IPR011701">
    <property type="entry name" value="MFS"/>
</dbReference>
<name>A0ABT8D593_9RHOB</name>
<evidence type="ECO:0000256" key="2">
    <source>
        <dbReference type="ARBA" id="ARBA00022448"/>
    </source>
</evidence>
<proteinExistence type="predicted"/>
<comment type="subcellular location">
    <subcellularLocation>
        <location evidence="1">Cell membrane</location>
        <topology evidence="1">Multi-pass membrane protein</topology>
    </subcellularLocation>
</comment>
<keyword evidence="6 8" id="KW-0472">Membrane</keyword>
<dbReference type="Gene3D" id="1.20.1720.10">
    <property type="entry name" value="Multidrug resistance protein D"/>
    <property type="match status" value="1"/>
</dbReference>
<feature type="transmembrane region" description="Helical" evidence="8">
    <location>
        <begin position="26"/>
        <end position="47"/>
    </location>
</feature>
<dbReference type="PANTHER" id="PTHR42718">
    <property type="entry name" value="MAJOR FACILITATOR SUPERFAMILY MULTIDRUG TRANSPORTER MFSC"/>
    <property type="match status" value="1"/>
</dbReference>
<evidence type="ECO:0000256" key="4">
    <source>
        <dbReference type="ARBA" id="ARBA00022692"/>
    </source>
</evidence>
<dbReference type="EMBL" id="JAUFRC010000001">
    <property type="protein sequence ID" value="MDN3711675.1"/>
    <property type="molecule type" value="Genomic_DNA"/>
</dbReference>
<feature type="region of interest" description="Disordered" evidence="7">
    <location>
        <begin position="220"/>
        <end position="241"/>
    </location>
</feature>
<feature type="transmembrane region" description="Helical" evidence="8">
    <location>
        <begin position="59"/>
        <end position="81"/>
    </location>
</feature>
<dbReference type="PROSITE" id="PS50850">
    <property type="entry name" value="MFS"/>
    <property type="match status" value="1"/>
</dbReference>
<feature type="transmembrane region" description="Helical" evidence="8">
    <location>
        <begin position="121"/>
        <end position="138"/>
    </location>
</feature>
<evidence type="ECO:0000313" key="10">
    <source>
        <dbReference type="EMBL" id="MDN3711675.1"/>
    </source>
</evidence>
<evidence type="ECO:0000256" key="8">
    <source>
        <dbReference type="SAM" id="Phobius"/>
    </source>
</evidence>
<evidence type="ECO:0000256" key="3">
    <source>
        <dbReference type="ARBA" id="ARBA00022475"/>
    </source>
</evidence>
<dbReference type="Pfam" id="PF07690">
    <property type="entry name" value="MFS_1"/>
    <property type="match status" value="1"/>
</dbReference>
<evidence type="ECO:0000256" key="7">
    <source>
        <dbReference type="SAM" id="MobiDB-lite"/>
    </source>
</evidence>
<reference evidence="11" key="1">
    <citation type="journal article" date="2019" name="Int. J. Syst. Evol. Microbiol.">
        <title>The Global Catalogue of Microorganisms (GCM) 10K type strain sequencing project: providing services to taxonomists for standard genome sequencing and annotation.</title>
        <authorList>
            <consortium name="The Broad Institute Genomics Platform"/>
            <consortium name="The Broad Institute Genome Sequencing Center for Infectious Disease"/>
            <person name="Wu L."/>
            <person name="Ma J."/>
        </authorList>
    </citation>
    <scope>NUCLEOTIDE SEQUENCE [LARGE SCALE GENOMIC DNA]</scope>
    <source>
        <strain evidence="11">CECT 8482</strain>
    </source>
</reference>
<dbReference type="InterPro" id="IPR036259">
    <property type="entry name" value="MFS_trans_sf"/>
</dbReference>
<evidence type="ECO:0000256" key="6">
    <source>
        <dbReference type="ARBA" id="ARBA00023136"/>
    </source>
</evidence>
<keyword evidence="5 8" id="KW-1133">Transmembrane helix</keyword>
<feature type="transmembrane region" description="Helical" evidence="8">
    <location>
        <begin position="87"/>
        <end position="109"/>
    </location>
</feature>
<evidence type="ECO:0000259" key="9">
    <source>
        <dbReference type="PROSITE" id="PS50850"/>
    </source>
</evidence>
<evidence type="ECO:0000256" key="5">
    <source>
        <dbReference type="ARBA" id="ARBA00022989"/>
    </source>
</evidence>
<organism evidence="10 11">
    <name type="scientific">Paracoccus cavernae</name>
    <dbReference type="NCBI Taxonomy" id="1571207"/>
    <lineage>
        <taxon>Bacteria</taxon>
        <taxon>Pseudomonadati</taxon>
        <taxon>Pseudomonadota</taxon>
        <taxon>Alphaproteobacteria</taxon>
        <taxon>Rhodobacterales</taxon>
        <taxon>Paracoccaceae</taxon>
        <taxon>Paracoccus</taxon>
    </lineage>
</organism>
<dbReference type="SUPFAM" id="SSF103473">
    <property type="entry name" value="MFS general substrate transporter"/>
    <property type="match status" value="1"/>
</dbReference>
<dbReference type="PANTHER" id="PTHR42718:SF47">
    <property type="entry name" value="METHYL VIOLOGEN RESISTANCE PROTEIN SMVA"/>
    <property type="match status" value="1"/>
</dbReference>
<evidence type="ECO:0000256" key="1">
    <source>
        <dbReference type="ARBA" id="ARBA00004651"/>
    </source>
</evidence>
<feature type="domain" description="Major facilitator superfamily (MFS) profile" evidence="9">
    <location>
        <begin position="1"/>
        <end position="241"/>
    </location>
</feature>
<keyword evidence="4 8" id="KW-0812">Transmembrane</keyword>
<feature type="transmembrane region" description="Helical" evidence="8">
    <location>
        <begin position="189"/>
        <end position="210"/>
    </location>
</feature>
<accession>A0ABT8D593</accession>
<comment type="caution">
    <text evidence="10">The sequence shown here is derived from an EMBL/GenBank/DDBJ whole genome shotgun (WGS) entry which is preliminary data.</text>
</comment>
<keyword evidence="2" id="KW-0813">Transport</keyword>
<keyword evidence="3" id="KW-1003">Cell membrane</keyword>
<sequence>MFLGGLAVFGAASLIAAFAPVPAVLIAGRVLLAVGAAAMMPATLSLIRLTFEDENERAFAIGIWAAVASGGAAFGPVLGGILLEHFWWGSVFLINVPIVALAFVAALAFIPARPGNAQAHWDALSSLQIMVALIGLAYAVKEMAKREPLWWAVAVAAALGLLALVLFIRRQRRLPHPLIDLRLFGNAQFSAGVIAALCASMVMVGVELALTQRLQLVQGNPRSRRRSSSCRSRLAPLSRGR</sequence>
<evidence type="ECO:0000313" key="11">
    <source>
        <dbReference type="Proteomes" id="UP001243846"/>
    </source>
</evidence>
<dbReference type="InterPro" id="IPR020846">
    <property type="entry name" value="MFS_dom"/>
</dbReference>
<keyword evidence="11" id="KW-1185">Reference proteome</keyword>
<dbReference type="Proteomes" id="UP001243846">
    <property type="component" value="Unassembled WGS sequence"/>
</dbReference>
<gene>
    <name evidence="10" type="ORF">QWZ10_07230</name>
</gene>